<proteinExistence type="predicted"/>
<keyword evidence="3" id="KW-1185">Reference proteome</keyword>
<dbReference type="Proteomes" id="UP001570511">
    <property type="component" value="Unassembled WGS sequence"/>
</dbReference>
<sequence>MIATDKTVSNEVTTTFNSDEIPCVQYGFPEDKGPFREPKLRTIFDPIPEGAITVSPIYLLTQKQYDRQERFETGYEVSEYRIIATELQDECESKGRVRYPVHVESDVLREEGGETLIEWFREFVEEWLNVPFKSCDLYFSGSRSIHVHVPRFVSGEDARKRLKQTAESFCEETGAELDCGLYSSKRLFRLPGVKHEKTGLPKVEIGDTWDDVEVFKKVQQGAEIPESYEVVLRDLFILDKTVRLTTEPEGTYNPFTKANIFESERSRLRFNTTEAETRLPLIEQQEHPDDPADVPLWAQYNYKEFSPYALAAGNGRSVAALEVKGGAFARRDVREGATLIPAYFFGAQGCAGREFIKETEHAPLQLSDRDYEKWDYAEGDYVVIIGGQSRSSRIFGVKPYQAATVGKILMREGGGRAEALEYLSNEEFDIGAAGSAVSKPSVKTKRRADNSTSQPKPSQKSEAAKLQQRAEQYGIKSLGHIERLRVANRLLKQDWEVAWEWFKQQFGSEFKPDVTWTHFKSICENTKYGNDYSHVKVPKRPY</sequence>
<feature type="compositionally biased region" description="Polar residues" evidence="1">
    <location>
        <begin position="450"/>
        <end position="461"/>
    </location>
</feature>
<organism evidence="2 3">
    <name type="scientific">Halobellus rubicundus</name>
    <dbReference type="NCBI Taxonomy" id="2996466"/>
    <lineage>
        <taxon>Archaea</taxon>
        <taxon>Methanobacteriati</taxon>
        <taxon>Methanobacteriota</taxon>
        <taxon>Stenosarchaea group</taxon>
        <taxon>Halobacteria</taxon>
        <taxon>Halobacteriales</taxon>
        <taxon>Haloferacaceae</taxon>
        <taxon>Halobellus</taxon>
    </lineage>
</organism>
<evidence type="ECO:0000313" key="2">
    <source>
        <dbReference type="EMBL" id="MFA1612457.1"/>
    </source>
</evidence>
<dbReference type="RefSeq" id="WP_372391468.1">
    <property type="nucleotide sequence ID" value="NZ_JBGNYA010000001.1"/>
</dbReference>
<dbReference type="EMBL" id="JBGNYA010000001">
    <property type="protein sequence ID" value="MFA1612457.1"/>
    <property type="molecule type" value="Genomic_DNA"/>
</dbReference>
<feature type="region of interest" description="Disordered" evidence="1">
    <location>
        <begin position="439"/>
        <end position="466"/>
    </location>
</feature>
<evidence type="ECO:0000256" key="1">
    <source>
        <dbReference type="SAM" id="MobiDB-lite"/>
    </source>
</evidence>
<accession>A0ABD5MEX2</accession>
<reference evidence="2 3" key="1">
    <citation type="submission" date="2024-08" db="EMBL/GenBank/DDBJ databases">
        <title>Halobellus sp. MBLA0158 whole genome sequence.</title>
        <authorList>
            <person name="Hwang C.Y."/>
            <person name="Cho E.-S."/>
            <person name="Seo M.-J."/>
        </authorList>
    </citation>
    <scope>NUCLEOTIDE SEQUENCE [LARGE SCALE GENOMIC DNA]</scope>
    <source>
        <strain evidence="2 3">MBLA0158</strain>
    </source>
</reference>
<gene>
    <name evidence="2" type="ORF">OS889_15785</name>
</gene>
<dbReference type="SUPFAM" id="SSF56747">
    <property type="entry name" value="Prim-pol domain"/>
    <property type="match status" value="1"/>
</dbReference>
<comment type="caution">
    <text evidence="2">The sequence shown here is derived from an EMBL/GenBank/DDBJ whole genome shotgun (WGS) entry which is preliminary data.</text>
</comment>
<evidence type="ECO:0000313" key="3">
    <source>
        <dbReference type="Proteomes" id="UP001570511"/>
    </source>
</evidence>
<name>A0ABD5MEX2_9EURY</name>
<protein>
    <submittedName>
        <fullName evidence="2">Uncharacterized protein</fullName>
    </submittedName>
</protein>
<dbReference type="AlphaFoldDB" id="A0ABD5MEX2"/>
<dbReference type="Gene3D" id="3.90.920.10">
    <property type="entry name" value="DNA primase, PRIM domain"/>
    <property type="match status" value="1"/>
</dbReference>